<dbReference type="GO" id="GO:0032259">
    <property type="term" value="P:methylation"/>
    <property type="evidence" value="ECO:0007669"/>
    <property type="project" value="UniProtKB-KW"/>
</dbReference>
<dbReference type="GO" id="GO:0008757">
    <property type="term" value="F:S-adenosylmethionine-dependent methyltransferase activity"/>
    <property type="evidence" value="ECO:0007669"/>
    <property type="project" value="InterPro"/>
</dbReference>
<keyword evidence="2" id="KW-0489">Methyltransferase</keyword>
<dbReference type="InterPro" id="IPR029063">
    <property type="entry name" value="SAM-dependent_MTases_sf"/>
</dbReference>
<dbReference type="Gene3D" id="3.40.50.150">
    <property type="entry name" value="Vaccinia Virus protein VP39"/>
    <property type="match status" value="1"/>
</dbReference>
<sequence length="241" mass="27799">MKNKLRLGWDTKFNEGASMQKENRKYYEAYEDRYKTAHEKGVSWEQMKNTPIVMDIINRYHLHPEQSLLEIGCGEGRDSATVLENGFHLMATDISPEAIDYCKKKMPDFESKFMVLDCLSSYLNEKFDFIYSIAVVHMFVLDEDRNGFYQFIRSHLKSDGIALICSMGDGNYEMQSDISNAFEIQEREHESGKMMVAGTSCRMVSFSTFENELLRNGLKIIEKGITSAMPNFNSLMYAVVQ</sequence>
<keyword evidence="2" id="KW-0808">Transferase</keyword>
<dbReference type="AlphaFoldDB" id="A0A396AJV9"/>
<dbReference type="PANTHER" id="PTHR43861:SF1">
    <property type="entry name" value="TRANS-ACONITATE 2-METHYLTRANSFERASE"/>
    <property type="match status" value="1"/>
</dbReference>
<reference evidence="2 3" key="1">
    <citation type="submission" date="2018-08" db="EMBL/GenBank/DDBJ databases">
        <title>A genome reference for cultivated species of the human gut microbiota.</title>
        <authorList>
            <person name="Zou Y."/>
            <person name="Xue W."/>
            <person name="Luo G."/>
        </authorList>
    </citation>
    <scope>NUCLEOTIDE SEQUENCE [LARGE SCALE GENOMIC DNA]</scope>
    <source>
        <strain evidence="2 3">AM32-8LB</strain>
    </source>
</reference>
<dbReference type="PANTHER" id="PTHR43861">
    <property type="entry name" value="TRANS-ACONITATE 2-METHYLTRANSFERASE-RELATED"/>
    <property type="match status" value="1"/>
</dbReference>
<evidence type="ECO:0000313" key="2">
    <source>
        <dbReference type="EMBL" id="RHD06601.1"/>
    </source>
</evidence>
<dbReference type="Proteomes" id="UP000266391">
    <property type="component" value="Unassembled WGS sequence"/>
</dbReference>
<comment type="caution">
    <text evidence="2">The sequence shown here is derived from an EMBL/GenBank/DDBJ whole genome shotgun (WGS) entry which is preliminary data.</text>
</comment>
<organism evidence="2 3">
    <name type="scientific">Roseburia inulinivorans</name>
    <dbReference type="NCBI Taxonomy" id="360807"/>
    <lineage>
        <taxon>Bacteria</taxon>
        <taxon>Bacillati</taxon>
        <taxon>Bacillota</taxon>
        <taxon>Clostridia</taxon>
        <taxon>Lachnospirales</taxon>
        <taxon>Lachnospiraceae</taxon>
        <taxon>Roseburia</taxon>
    </lineage>
</organism>
<evidence type="ECO:0000259" key="1">
    <source>
        <dbReference type="Pfam" id="PF08241"/>
    </source>
</evidence>
<dbReference type="SUPFAM" id="SSF53335">
    <property type="entry name" value="S-adenosyl-L-methionine-dependent methyltransferases"/>
    <property type="match status" value="1"/>
</dbReference>
<dbReference type="EMBL" id="QSIQ01000001">
    <property type="protein sequence ID" value="RHD06601.1"/>
    <property type="molecule type" value="Genomic_DNA"/>
</dbReference>
<proteinExistence type="predicted"/>
<gene>
    <name evidence="2" type="ORF">DW813_01650</name>
</gene>
<protein>
    <submittedName>
        <fullName evidence="2">Class I SAM-dependent methyltransferase</fullName>
    </submittedName>
</protein>
<accession>A0A396AJV9</accession>
<feature type="domain" description="Methyltransferase type 11" evidence="1">
    <location>
        <begin position="69"/>
        <end position="164"/>
    </location>
</feature>
<dbReference type="CDD" id="cd02440">
    <property type="entry name" value="AdoMet_MTases"/>
    <property type="match status" value="1"/>
</dbReference>
<dbReference type="InterPro" id="IPR013216">
    <property type="entry name" value="Methyltransf_11"/>
</dbReference>
<dbReference type="Pfam" id="PF08241">
    <property type="entry name" value="Methyltransf_11"/>
    <property type="match status" value="1"/>
</dbReference>
<evidence type="ECO:0000313" key="3">
    <source>
        <dbReference type="Proteomes" id="UP000266391"/>
    </source>
</evidence>
<name>A0A396AJV9_9FIRM</name>